<sequence>MTDARHPRFGACGSVGWLAAAALLAVLAAAVPGAVADCCSAVSFSNDPASPSVYTALVSGRSTKYYSFANGAYQLGITFPSTYSVRDPTPVYVPATWSCARVSTADHNTNSFNCSYATTAPTRQTEFGLQFSLVVPPNSGASAASPHITSLIVNSEVCMSTAKSSDLCPAPIAPSSSAALKIDTPIALGFFGTYPLYVVAIVGGIALLLLIGFAFVCYRNHRGNPERRRQSAIDGSSPFAPTLPAFIENDRRAAAKATNRTSFWAKKRNAPPPSTTGVGTVRSAATASSATLVAGTSPASTPVLTPTPTPAPMERKNGEWVYSHASTAPRPLAPDEIPLGPVMVVDAAGRTGGTSAGRSSTRRTARSKATTAAASGGPDIDADTGAFVQHDVAELMDQVTIPSMYLGAVPTPAGVSGATTPAVPSIVPLAPQVEQSRDPLALPVLAPREVDARPVVASSAPAARAPAPAPAALAPAPVAAAADSVSTTSSDDDVPLAAAAPTLHRGNSLTRPAAPAPTATATVTRRPSHLRSAPSASTRSGTTARVGGGLQPLITLTKQDLAVPASIRRSRSYRDQHPEMRTRKGSLNSNDPPRTGDRLVPTTSVGANGGGATGLRRTSSTGSASAAAAAARSPSRSPSRSKSKSRSRTRGGGDKSTPREDQADPMDPRRLAAMGVKPNSPATNDRIRQWASTLSSFDATPPAIEDGDEDDEAPLAQVAVTTLARHHEDEDDDDDHVPLGRVASQRAAPPGAAPSTVSENVSDVIASYM</sequence>
<feature type="compositionally biased region" description="Low complexity" evidence="1">
    <location>
        <begin position="292"/>
        <end position="304"/>
    </location>
</feature>
<feature type="compositionally biased region" description="Polar residues" evidence="1">
    <location>
        <begin position="534"/>
        <end position="543"/>
    </location>
</feature>
<feature type="region of interest" description="Disordered" evidence="1">
    <location>
        <begin position="292"/>
        <end position="315"/>
    </location>
</feature>
<dbReference type="OrthoDB" id="5585344at2759"/>
<keyword evidence="5" id="KW-1185">Reference proteome</keyword>
<feature type="region of interest" description="Disordered" evidence="1">
    <location>
        <begin position="501"/>
        <end position="551"/>
    </location>
</feature>
<keyword evidence="2" id="KW-0472">Membrane</keyword>
<keyword evidence="2" id="KW-0812">Transmembrane</keyword>
<evidence type="ECO:0000256" key="1">
    <source>
        <dbReference type="SAM" id="MobiDB-lite"/>
    </source>
</evidence>
<feature type="signal peptide" evidence="3">
    <location>
        <begin position="1"/>
        <end position="36"/>
    </location>
</feature>
<name>A0A0L0T7K6_ALLM3</name>
<feature type="region of interest" description="Disordered" evidence="1">
    <location>
        <begin position="565"/>
        <end position="684"/>
    </location>
</feature>
<feature type="chain" id="PRO_5005548604" description="Membrane-associated protein" evidence="3">
    <location>
        <begin position="37"/>
        <end position="769"/>
    </location>
</feature>
<feature type="compositionally biased region" description="Basic residues" evidence="1">
    <location>
        <begin position="639"/>
        <end position="649"/>
    </location>
</feature>
<feature type="transmembrane region" description="Helical" evidence="2">
    <location>
        <begin position="194"/>
        <end position="218"/>
    </location>
</feature>
<feature type="compositionally biased region" description="Low complexity" evidence="1">
    <location>
        <begin position="510"/>
        <end position="525"/>
    </location>
</feature>
<dbReference type="AlphaFoldDB" id="A0A0L0T7K6"/>
<feature type="region of interest" description="Disordered" evidence="1">
    <location>
        <begin position="723"/>
        <end position="769"/>
    </location>
</feature>
<feature type="compositionally biased region" description="Basic and acidic residues" evidence="1">
    <location>
        <begin position="572"/>
        <end position="582"/>
    </location>
</feature>
<protein>
    <recommendedName>
        <fullName evidence="6">Membrane-associated protein</fullName>
    </recommendedName>
</protein>
<reference evidence="4 5" key="1">
    <citation type="submission" date="2009-11" db="EMBL/GenBank/DDBJ databases">
        <title>Annotation of Allomyces macrogynus ATCC 38327.</title>
        <authorList>
            <consortium name="The Broad Institute Genome Sequencing Platform"/>
            <person name="Russ C."/>
            <person name="Cuomo C."/>
            <person name="Burger G."/>
            <person name="Gray M.W."/>
            <person name="Holland P.W.H."/>
            <person name="King N."/>
            <person name="Lang F.B.F."/>
            <person name="Roger A.J."/>
            <person name="Ruiz-Trillo I."/>
            <person name="Young S.K."/>
            <person name="Zeng Q."/>
            <person name="Gargeya S."/>
            <person name="Fitzgerald M."/>
            <person name="Haas B."/>
            <person name="Abouelleil A."/>
            <person name="Alvarado L."/>
            <person name="Arachchi H.M."/>
            <person name="Berlin A."/>
            <person name="Chapman S.B."/>
            <person name="Gearin G."/>
            <person name="Goldberg J."/>
            <person name="Griggs A."/>
            <person name="Gujja S."/>
            <person name="Hansen M."/>
            <person name="Heiman D."/>
            <person name="Howarth C."/>
            <person name="Larimer J."/>
            <person name="Lui A."/>
            <person name="MacDonald P.J.P."/>
            <person name="McCowen C."/>
            <person name="Montmayeur A."/>
            <person name="Murphy C."/>
            <person name="Neiman D."/>
            <person name="Pearson M."/>
            <person name="Priest M."/>
            <person name="Roberts A."/>
            <person name="Saif S."/>
            <person name="Shea T."/>
            <person name="Sisk P."/>
            <person name="Stolte C."/>
            <person name="Sykes S."/>
            <person name="Wortman J."/>
            <person name="Nusbaum C."/>
            <person name="Birren B."/>
        </authorList>
    </citation>
    <scope>NUCLEOTIDE SEQUENCE [LARGE SCALE GENOMIC DNA]</scope>
    <source>
        <strain evidence="4 5">ATCC 38327</strain>
    </source>
</reference>
<dbReference type="EMBL" id="GG745367">
    <property type="protein sequence ID" value="KNE70681.1"/>
    <property type="molecule type" value="Genomic_DNA"/>
</dbReference>
<gene>
    <name evidence="4" type="ORF">AMAG_15437</name>
</gene>
<evidence type="ECO:0000256" key="2">
    <source>
        <dbReference type="SAM" id="Phobius"/>
    </source>
</evidence>
<keyword evidence="3" id="KW-0732">Signal</keyword>
<evidence type="ECO:0000313" key="4">
    <source>
        <dbReference type="EMBL" id="KNE70681.1"/>
    </source>
</evidence>
<dbReference type="Proteomes" id="UP000054350">
    <property type="component" value="Unassembled WGS sequence"/>
</dbReference>
<keyword evidence="2" id="KW-1133">Transmembrane helix</keyword>
<feature type="compositionally biased region" description="Basic and acidic residues" evidence="1">
    <location>
        <begin position="651"/>
        <end position="670"/>
    </location>
</feature>
<feature type="region of interest" description="Disordered" evidence="1">
    <location>
        <begin position="349"/>
        <end position="378"/>
    </location>
</feature>
<feature type="compositionally biased region" description="Low complexity" evidence="1">
    <location>
        <begin position="367"/>
        <end position="377"/>
    </location>
</feature>
<dbReference type="VEuPathDB" id="FungiDB:AMAG_15437"/>
<evidence type="ECO:0000256" key="3">
    <source>
        <dbReference type="SAM" id="SignalP"/>
    </source>
</evidence>
<accession>A0A0L0T7K6</accession>
<proteinExistence type="predicted"/>
<feature type="compositionally biased region" description="Low complexity" evidence="1">
    <location>
        <begin position="614"/>
        <end position="638"/>
    </location>
</feature>
<evidence type="ECO:0000313" key="5">
    <source>
        <dbReference type="Proteomes" id="UP000054350"/>
    </source>
</evidence>
<reference evidence="5" key="2">
    <citation type="submission" date="2009-11" db="EMBL/GenBank/DDBJ databases">
        <title>The Genome Sequence of Allomyces macrogynus strain ATCC 38327.</title>
        <authorList>
            <consortium name="The Broad Institute Genome Sequencing Platform"/>
            <person name="Russ C."/>
            <person name="Cuomo C."/>
            <person name="Shea T."/>
            <person name="Young S.K."/>
            <person name="Zeng Q."/>
            <person name="Koehrsen M."/>
            <person name="Haas B."/>
            <person name="Borodovsky M."/>
            <person name="Guigo R."/>
            <person name="Alvarado L."/>
            <person name="Berlin A."/>
            <person name="Borenstein D."/>
            <person name="Chen Z."/>
            <person name="Engels R."/>
            <person name="Freedman E."/>
            <person name="Gellesch M."/>
            <person name="Goldberg J."/>
            <person name="Griggs A."/>
            <person name="Gujja S."/>
            <person name="Heiman D."/>
            <person name="Hepburn T."/>
            <person name="Howarth C."/>
            <person name="Jen D."/>
            <person name="Larson L."/>
            <person name="Lewis B."/>
            <person name="Mehta T."/>
            <person name="Park D."/>
            <person name="Pearson M."/>
            <person name="Roberts A."/>
            <person name="Saif S."/>
            <person name="Shenoy N."/>
            <person name="Sisk P."/>
            <person name="Stolte C."/>
            <person name="Sykes S."/>
            <person name="Walk T."/>
            <person name="White J."/>
            <person name="Yandava C."/>
            <person name="Burger G."/>
            <person name="Gray M.W."/>
            <person name="Holland P.W.H."/>
            <person name="King N."/>
            <person name="Lang F.B.F."/>
            <person name="Roger A.J."/>
            <person name="Ruiz-Trillo I."/>
            <person name="Lander E."/>
            <person name="Nusbaum C."/>
        </authorList>
    </citation>
    <scope>NUCLEOTIDE SEQUENCE [LARGE SCALE GENOMIC DNA]</scope>
    <source>
        <strain evidence="5">ATCC 38327</strain>
    </source>
</reference>
<organism evidence="4 5">
    <name type="scientific">Allomyces macrogynus (strain ATCC 38327)</name>
    <name type="common">Allomyces javanicus var. macrogynus</name>
    <dbReference type="NCBI Taxonomy" id="578462"/>
    <lineage>
        <taxon>Eukaryota</taxon>
        <taxon>Fungi</taxon>
        <taxon>Fungi incertae sedis</taxon>
        <taxon>Blastocladiomycota</taxon>
        <taxon>Blastocladiomycetes</taxon>
        <taxon>Blastocladiales</taxon>
        <taxon>Blastocladiaceae</taxon>
        <taxon>Allomyces</taxon>
    </lineage>
</organism>
<evidence type="ECO:0008006" key="6">
    <source>
        <dbReference type="Google" id="ProtNLM"/>
    </source>
</evidence>